<evidence type="ECO:0000256" key="1">
    <source>
        <dbReference type="ARBA" id="ARBA00005417"/>
    </source>
</evidence>
<dbReference type="InterPro" id="IPR027417">
    <property type="entry name" value="P-loop_NTPase"/>
</dbReference>
<dbReference type="SUPFAM" id="SSF52540">
    <property type="entry name" value="P-loop containing nucleoside triphosphate hydrolases"/>
    <property type="match status" value="1"/>
</dbReference>
<dbReference type="EMBL" id="JAGHKO010000001">
    <property type="protein sequence ID" value="MBO9200318.1"/>
    <property type="molecule type" value="Genomic_DNA"/>
</dbReference>
<keyword evidence="7" id="KW-1185">Reference proteome</keyword>
<evidence type="ECO:0000256" key="3">
    <source>
        <dbReference type="ARBA" id="ARBA00022741"/>
    </source>
</evidence>
<protein>
    <submittedName>
        <fullName evidence="6">ABC transporter ATP-binding protein</fullName>
    </submittedName>
</protein>
<gene>
    <name evidence="6" type="ORF">J7I42_08615</name>
</gene>
<name>A0ABS3YR06_9BACT</name>
<dbReference type="PANTHER" id="PTHR43335">
    <property type="entry name" value="ABC TRANSPORTER, ATP-BINDING PROTEIN"/>
    <property type="match status" value="1"/>
</dbReference>
<evidence type="ECO:0000313" key="6">
    <source>
        <dbReference type="EMBL" id="MBO9200318.1"/>
    </source>
</evidence>
<reference evidence="6 7" key="1">
    <citation type="submission" date="2021-03" db="EMBL/GenBank/DDBJ databases">
        <title>Assistant Professor.</title>
        <authorList>
            <person name="Huq M.A."/>
        </authorList>
    </citation>
    <scope>NUCLEOTIDE SEQUENCE [LARGE SCALE GENOMIC DNA]</scope>
    <source>
        <strain evidence="6 7">MAH-29</strain>
    </source>
</reference>
<dbReference type="GO" id="GO:0005524">
    <property type="term" value="F:ATP binding"/>
    <property type="evidence" value="ECO:0007669"/>
    <property type="project" value="UniProtKB-KW"/>
</dbReference>
<dbReference type="Gene3D" id="3.40.50.300">
    <property type="entry name" value="P-loop containing nucleotide triphosphate hydrolases"/>
    <property type="match status" value="1"/>
</dbReference>
<keyword evidence="3" id="KW-0547">Nucleotide-binding</keyword>
<evidence type="ECO:0000256" key="4">
    <source>
        <dbReference type="ARBA" id="ARBA00022840"/>
    </source>
</evidence>
<dbReference type="PROSITE" id="PS00211">
    <property type="entry name" value="ABC_TRANSPORTER_1"/>
    <property type="match status" value="1"/>
</dbReference>
<dbReference type="Proteomes" id="UP000677244">
    <property type="component" value="Unassembled WGS sequence"/>
</dbReference>
<dbReference type="PROSITE" id="PS50893">
    <property type="entry name" value="ABC_TRANSPORTER_2"/>
    <property type="match status" value="1"/>
</dbReference>
<evidence type="ECO:0000256" key="2">
    <source>
        <dbReference type="ARBA" id="ARBA00022448"/>
    </source>
</evidence>
<accession>A0ABS3YR06</accession>
<dbReference type="InterPro" id="IPR003593">
    <property type="entry name" value="AAA+_ATPase"/>
</dbReference>
<proteinExistence type="inferred from homology"/>
<feature type="domain" description="ABC transporter" evidence="5">
    <location>
        <begin position="5"/>
        <end position="234"/>
    </location>
</feature>
<dbReference type="RefSeq" id="WP_209138367.1">
    <property type="nucleotide sequence ID" value="NZ_JAGHKO010000001.1"/>
</dbReference>
<keyword evidence="2" id="KW-0813">Transport</keyword>
<organism evidence="6 7">
    <name type="scientific">Niastella soli</name>
    <dbReference type="NCBI Taxonomy" id="2821487"/>
    <lineage>
        <taxon>Bacteria</taxon>
        <taxon>Pseudomonadati</taxon>
        <taxon>Bacteroidota</taxon>
        <taxon>Chitinophagia</taxon>
        <taxon>Chitinophagales</taxon>
        <taxon>Chitinophagaceae</taxon>
        <taxon>Niastella</taxon>
    </lineage>
</organism>
<comment type="caution">
    <text evidence="6">The sequence shown here is derived from an EMBL/GenBank/DDBJ whole genome shotgun (WGS) entry which is preliminary data.</text>
</comment>
<evidence type="ECO:0000259" key="5">
    <source>
        <dbReference type="PROSITE" id="PS50893"/>
    </source>
</evidence>
<dbReference type="InterPro" id="IPR003439">
    <property type="entry name" value="ABC_transporter-like_ATP-bd"/>
</dbReference>
<evidence type="ECO:0000313" key="7">
    <source>
        <dbReference type="Proteomes" id="UP000677244"/>
    </source>
</evidence>
<keyword evidence="4 6" id="KW-0067">ATP-binding</keyword>
<dbReference type="InterPro" id="IPR017871">
    <property type="entry name" value="ABC_transporter-like_CS"/>
</dbReference>
<dbReference type="PANTHER" id="PTHR43335:SF4">
    <property type="entry name" value="ABC TRANSPORTER, ATP-BINDING PROTEIN"/>
    <property type="match status" value="1"/>
</dbReference>
<dbReference type="Pfam" id="PF00005">
    <property type="entry name" value="ABC_tran"/>
    <property type="match status" value="1"/>
</dbReference>
<sequence>MSAIIKVDNLSKQYHEVKAVNDISFTVNTGDIYGFLGQNGAGKSTTIRMLLTLIAPTAGSIELFGKNLHANRKEVLQQIGAVIEKPDLYKYLTGYENLSLFARMSGVKVTQKKLNEQLEQVGLTERANSKVRTYSQGMKQRLGIAIALIHDPKLIILDEPTNGLDPQGIADIRNLILHLSRHQGKTILVSSHLLHEIELIANRMLIIDKGKKIMEGTVAELVDPARTMVHLEVTNPQQVMAWLQNSRWSTCLQEQNNTVILLQMNKQQVPELTADLVKAGASIMALQPQNSLESYFLSLTTDNRHVDTFTN</sequence>
<dbReference type="SMART" id="SM00382">
    <property type="entry name" value="AAA"/>
    <property type="match status" value="1"/>
</dbReference>
<comment type="similarity">
    <text evidence="1">Belongs to the ABC transporter superfamily.</text>
</comment>